<keyword evidence="1" id="KW-1133">Transmembrane helix</keyword>
<sequence length="216" mass="23951">MKQIRTLVRDQRGDAVVEATVLFPIIILICAALVLLSIYLPMRAAMQRSTQLAATAIATQRSDTWLRFDPDTLKYEWLEDRSQLSNVYASLIGALEGGKGDEADAAEQAVMNMENKNIQKPSAHLTVEYGVVNYIVYKEIVVTARRTIPLPISLGLFGIPDTVDLAVTSTAVVQNGDEFIRNMDLAMDVMDDLFDLKETFSGLRTICGKFNDFLGI</sequence>
<dbReference type="EMBL" id="JACOPN010000003">
    <property type="protein sequence ID" value="MBC5716758.1"/>
    <property type="molecule type" value="Genomic_DNA"/>
</dbReference>
<reference evidence="2" key="1">
    <citation type="submission" date="2020-08" db="EMBL/GenBank/DDBJ databases">
        <title>Genome public.</title>
        <authorList>
            <person name="Liu C."/>
            <person name="Sun Q."/>
        </authorList>
    </citation>
    <scope>NUCLEOTIDE SEQUENCE</scope>
    <source>
        <strain evidence="2">BX5</strain>
    </source>
</reference>
<protein>
    <recommendedName>
        <fullName evidence="4">Pilus assembly protein</fullName>
    </recommendedName>
</protein>
<evidence type="ECO:0008006" key="4">
    <source>
        <dbReference type="Google" id="ProtNLM"/>
    </source>
</evidence>
<proteinExistence type="predicted"/>
<dbReference type="RefSeq" id="WP_186878112.1">
    <property type="nucleotide sequence ID" value="NZ_JACOPN010000003.1"/>
</dbReference>
<gene>
    <name evidence="2" type="ORF">H8S55_05390</name>
</gene>
<name>A0A8J6IZ02_9FIRM</name>
<dbReference type="Proteomes" id="UP000602260">
    <property type="component" value="Unassembled WGS sequence"/>
</dbReference>
<dbReference type="AlphaFoldDB" id="A0A8J6IZ02"/>
<evidence type="ECO:0000313" key="3">
    <source>
        <dbReference type="Proteomes" id="UP000602260"/>
    </source>
</evidence>
<evidence type="ECO:0000256" key="1">
    <source>
        <dbReference type="SAM" id="Phobius"/>
    </source>
</evidence>
<organism evidence="2 3">
    <name type="scientific">Flintibacter faecis</name>
    <dbReference type="NCBI Taxonomy" id="2763047"/>
    <lineage>
        <taxon>Bacteria</taxon>
        <taxon>Bacillati</taxon>
        <taxon>Bacillota</taxon>
        <taxon>Clostridia</taxon>
        <taxon>Eubacteriales</taxon>
        <taxon>Flintibacter</taxon>
    </lineage>
</organism>
<feature type="transmembrane region" description="Helical" evidence="1">
    <location>
        <begin position="21"/>
        <end position="42"/>
    </location>
</feature>
<comment type="caution">
    <text evidence="2">The sequence shown here is derived from an EMBL/GenBank/DDBJ whole genome shotgun (WGS) entry which is preliminary data.</text>
</comment>
<evidence type="ECO:0000313" key="2">
    <source>
        <dbReference type="EMBL" id="MBC5716758.1"/>
    </source>
</evidence>
<accession>A0A8J6IZ02</accession>
<keyword evidence="3" id="KW-1185">Reference proteome</keyword>
<keyword evidence="1" id="KW-0812">Transmembrane</keyword>
<keyword evidence="1" id="KW-0472">Membrane</keyword>